<proteinExistence type="predicted"/>
<evidence type="ECO:0008006" key="4">
    <source>
        <dbReference type="Google" id="ProtNLM"/>
    </source>
</evidence>
<dbReference type="KEGG" id="hcz:G9Q37_04380"/>
<keyword evidence="1" id="KW-0812">Transmembrane</keyword>
<name>A0A6G8IEF0_9BURK</name>
<feature type="transmembrane region" description="Helical" evidence="1">
    <location>
        <begin position="20"/>
        <end position="40"/>
    </location>
</feature>
<dbReference type="EMBL" id="CP049989">
    <property type="protein sequence ID" value="QIM51425.1"/>
    <property type="molecule type" value="Genomic_DNA"/>
</dbReference>
<evidence type="ECO:0000313" key="2">
    <source>
        <dbReference type="EMBL" id="QIM51425.1"/>
    </source>
</evidence>
<accession>A0A6G8IEF0</accession>
<protein>
    <recommendedName>
        <fullName evidence="4">Type 4 fimbrial biogenesis protein PilX N-terminal domain-containing protein</fullName>
    </recommendedName>
</protein>
<keyword evidence="1" id="KW-1133">Transmembrane helix</keyword>
<keyword evidence="1" id="KW-0472">Membrane</keyword>
<evidence type="ECO:0000313" key="3">
    <source>
        <dbReference type="Proteomes" id="UP000503162"/>
    </source>
</evidence>
<gene>
    <name evidence="2" type="ORF">G9Q37_04380</name>
</gene>
<dbReference type="Proteomes" id="UP000503162">
    <property type="component" value="Chromosome"/>
</dbReference>
<dbReference type="RefSeq" id="WP_166225098.1">
    <property type="nucleotide sequence ID" value="NZ_CP049989.1"/>
</dbReference>
<sequence>MTRSRSPCRGPAPVGGQHGTVLPVVLFLLTVLALAGLFAARRSATVEEIANNSRMGEVARLAAESALRYCEAVVIDAVEDGTLYDNAVKARLVTAPPLSDAGDAQARWAAIGNWVPGAASLIEVPAPVDSLSTEPASAPAPTCMAEAMTRSRYLVTARGLSAGAAIDPATGALVGLAGSEVWLQAIVSPTLPVRSASGAGYE</sequence>
<evidence type="ECO:0000256" key="1">
    <source>
        <dbReference type="SAM" id="Phobius"/>
    </source>
</evidence>
<organism evidence="2 3">
    <name type="scientific">Hydrogenophaga crocea</name>
    <dbReference type="NCBI Taxonomy" id="2716225"/>
    <lineage>
        <taxon>Bacteria</taxon>
        <taxon>Pseudomonadati</taxon>
        <taxon>Pseudomonadota</taxon>
        <taxon>Betaproteobacteria</taxon>
        <taxon>Burkholderiales</taxon>
        <taxon>Comamonadaceae</taxon>
        <taxon>Hydrogenophaga</taxon>
    </lineage>
</organism>
<dbReference type="AlphaFoldDB" id="A0A6G8IEF0"/>
<keyword evidence="3" id="KW-1185">Reference proteome</keyword>
<reference evidence="2 3" key="1">
    <citation type="submission" date="2020-03" db="EMBL/GenBank/DDBJ databases">
        <title>Hydrogenophaga sp. nov. isolated from cyanobacterial mat.</title>
        <authorList>
            <person name="Thorat V."/>
            <person name="Kirdat K."/>
            <person name="Tiwarekar B."/>
            <person name="Costa E.D."/>
            <person name="Yadav A."/>
        </authorList>
    </citation>
    <scope>NUCLEOTIDE SEQUENCE [LARGE SCALE GENOMIC DNA]</scope>
    <source>
        <strain evidence="2 3">BA0156</strain>
    </source>
</reference>